<gene>
    <name evidence="2" type="ORF">RFM51_13610</name>
</gene>
<dbReference type="RefSeq" id="WP_320214558.1">
    <property type="nucleotide sequence ID" value="NZ_JAVIIS010000016.1"/>
</dbReference>
<keyword evidence="3" id="KW-1185">Reference proteome</keyword>
<sequence>MKIVIEFYSTRTQDDAQAIAAREMRDAPYPDKAICVARAYSPTLDTPPIGDTRAGRPYPVRLDTNDNPARTTIATKDTAVNGRSDGPDVELPAAVVCGTEGEASGQRRVDDLYGRRVEPDGTWSIYHVFTGVPAVVRGHCMTGMSRSDATRRMLSLNRRNEDAGCRPPSGRSPKADGE</sequence>
<feature type="region of interest" description="Disordered" evidence="1">
    <location>
        <begin position="156"/>
        <end position="178"/>
    </location>
</feature>
<accession>A0ABU4X0B4</accession>
<name>A0ABU4X0B4_9HYPH</name>
<protein>
    <submittedName>
        <fullName evidence="2">Uncharacterized protein</fullName>
    </submittedName>
</protein>
<evidence type="ECO:0000313" key="2">
    <source>
        <dbReference type="EMBL" id="MDX8440632.1"/>
    </source>
</evidence>
<dbReference type="Proteomes" id="UP001272097">
    <property type="component" value="Unassembled WGS sequence"/>
</dbReference>
<evidence type="ECO:0000256" key="1">
    <source>
        <dbReference type="SAM" id="MobiDB-lite"/>
    </source>
</evidence>
<reference evidence="2 3" key="1">
    <citation type="submission" date="2023-08" db="EMBL/GenBank/DDBJ databases">
        <title>Implementing the SeqCode for naming new Mesorhizobium species isolated from Vachellia karroo root nodules.</title>
        <authorList>
            <person name="Van Lill M."/>
        </authorList>
    </citation>
    <scope>NUCLEOTIDE SEQUENCE [LARGE SCALE GENOMIC DNA]</scope>
    <source>
        <strain evidence="2 3">VK3E</strain>
    </source>
</reference>
<proteinExistence type="predicted"/>
<organism evidence="2 3">
    <name type="scientific">Mesorhizobium australafricanum</name>
    <dbReference type="NCBI Taxonomy" id="3072311"/>
    <lineage>
        <taxon>Bacteria</taxon>
        <taxon>Pseudomonadati</taxon>
        <taxon>Pseudomonadota</taxon>
        <taxon>Alphaproteobacteria</taxon>
        <taxon>Hyphomicrobiales</taxon>
        <taxon>Phyllobacteriaceae</taxon>
        <taxon>Mesorhizobium</taxon>
    </lineage>
</organism>
<evidence type="ECO:0000313" key="3">
    <source>
        <dbReference type="Proteomes" id="UP001272097"/>
    </source>
</evidence>
<dbReference type="EMBL" id="JAVIIS010000016">
    <property type="protein sequence ID" value="MDX8440632.1"/>
    <property type="molecule type" value="Genomic_DNA"/>
</dbReference>
<comment type="caution">
    <text evidence="2">The sequence shown here is derived from an EMBL/GenBank/DDBJ whole genome shotgun (WGS) entry which is preliminary data.</text>
</comment>